<dbReference type="PANTHER" id="PTHR13183:SF0">
    <property type="entry name" value="AXONEMAL DYNEIN LIGHT INTERMEDIATE POLYPEPTIDE 1"/>
    <property type="match status" value="1"/>
</dbReference>
<comment type="similarity">
    <text evidence="4">Belongs to the inner dynein arm light chain family.</text>
</comment>
<feature type="coiled-coil region" evidence="5">
    <location>
        <begin position="127"/>
        <end position="204"/>
    </location>
</feature>
<name>A0A7R8WE22_9CRUS</name>
<proteinExistence type="inferred from homology"/>
<dbReference type="Pfam" id="PF10211">
    <property type="entry name" value="Ax_dynein_light"/>
    <property type="match status" value="1"/>
</dbReference>
<evidence type="ECO:0000256" key="5">
    <source>
        <dbReference type="SAM" id="Coils"/>
    </source>
</evidence>
<dbReference type="EMBL" id="OB661207">
    <property type="protein sequence ID" value="CAD7227638.1"/>
    <property type="molecule type" value="Genomic_DNA"/>
</dbReference>
<evidence type="ECO:0000256" key="2">
    <source>
        <dbReference type="ARBA" id="ARBA00023054"/>
    </source>
</evidence>
<organism evidence="6">
    <name type="scientific">Cyprideis torosa</name>
    <dbReference type="NCBI Taxonomy" id="163714"/>
    <lineage>
        <taxon>Eukaryota</taxon>
        <taxon>Metazoa</taxon>
        <taxon>Ecdysozoa</taxon>
        <taxon>Arthropoda</taxon>
        <taxon>Crustacea</taxon>
        <taxon>Oligostraca</taxon>
        <taxon>Ostracoda</taxon>
        <taxon>Podocopa</taxon>
        <taxon>Podocopida</taxon>
        <taxon>Cytherocopina</taxon>
        <taxon>Cytheroidea</taxon>
        <taxon>Cytherideidae</taxon>
        <taxon>Cyprideis</taxon>
    </lineage>
</organism>
<sequence length="206" mass="23542">MVAHSVCRATAEPNVVDPLRMGAPEGNVHHKASSTIVSCTPATRLDVLNLQKQLDMRLQHRQAKETGICPIRRELYSQTFDEIIRQVTINCAERGLLLLLIRDEINMTLAAYQTLYESSCAYGIRKALQAREGREELETGLKELEVEKAQLAEQCDLLKGKLEEAERHHEERRAQDAKKHEEKVEFYQQKIQQLKNQLEAILAAKK</sequence>
<accession>A0A7R8WE22</accession>
<protein>
    <submittedName>
        <fullName evidence="6">Uncharacterized protein</fullName>
    </submittedName>
</protein>
<dbReference type="GO" id="GO:0030286">
    <property type="term" value="C:dynein complex"/>
    <property type="evidence" value="ECO:0007669"/>
    <property type="project" value="UniProtKB-KW"/>
</dbReference>
<dbReference type="AlphaFoldDB" id="A0A7R8WE22"/>
<evidence type="ECO:0000256" key="3">
    <source>
        <dbReference type="ARBA" id="ARBA00023175"/>
    </source>
</evidence>
<evidence type="ECO:0000313" key="6">
    <source>
        <dbReference type="EMBL" id="CAD7227638.1"/>
    </source>
</evidence>
<keyword evidence="3" id="KW-0505">Motor protein</keyword>
<dbReference type="OrthoDB" id="273640at2759"/>
<gene>
    <name evidence="6" type="ORF">CTOB1V02_LOCUS5539</name>
</gene>
<dbReference type="PANTHER" id="PTHR13183">
    <property type="entry name" value="AXONEMAL INNER ARM DYNEIN LIGHT CHAIN 28"/>
    <property type="match status" value="1"/>
</dbReference>
<evidence type="ECO:0000256" key="4">
    <source>
        <dbReference type="ARBA" id="ARBA00038114"/>
    </source>
</evidence>
<keyword evidence="1" id="KW-0243">Dynein</keyword>
<evidence type="ECO:0000256" key="1">
    <source>
        <dbReference type="ARBA" id="ARBA00023017"/>
    </source>
</evidence>
<dbReference type="InterPro" id="IPR019347">
    <property type="entry name" value="Axonemal_dynein_light_chain"/>
</dbReference>
<dbReference type="GO" id="GO:0045504">
    <property type="term" value="F:dynein heavy chain binding"/>
    <property type="evidence" value="ECO:0007669"/>
    <property type="project" value="TreeGrafter"/>
</dbReference>
<reference evidence="6" key="1">
    <citation type="submission" date="2020-11" db="EMBL/GenBank/DDBJ databases">
        <authorList>
            <person name="Tran Van P."/>
        </authorList>
    </citation>
    <scope>NUCLEOTIDE SEQUENCE</scope>
</reference>
<keyword evidence="2 5" id="KW-0175">Coiled coil</keyword>
<dbReference type="GO" id="GO:0005930">
    <property type="term" value="C:axoneme"/>
    <property type="evidence" value="ECO:0007669"/>
    <property type="project" value="TreeGrafter"/>
</dbReference>